<protein>
    <submittedName>
        <fullName evidence="1">Nuclear transport factor 2 family protein</fullName>
    </submittedName>
</protein>
<dbReference type="SUPFAM" id="SSF54427">
    <property type="entry name" value="NTF2-like"/>
    <property type="match status" value="1"/>
</dbReference>
<sequence>MSPVPRHLVAAATPAAGARGSARIDAAQPLVEDRHAASGGPRWQRSMRGMRVLCAISLWLSAFAAIAGESPVRTVQTFYAWAIAPKHADGDVAQVRHLLGRELFAALEAQRAYEAACAKLVPADVKPHMLDQSPFFLWPDQPTALVSTTAQVTGDTAQVRARLAIDDQQWTDTLVLGRQDDRWVILDIAWQEGTLTQRLAAFAAQRCAP</sequence>
<reference evidence="1" key="1">
    <citation type="submission" date="2022-06" db="EMBL/GenBank/DDBJ databases">
        <title>Dynamics of rice microbiomes reveals core vertical transmitted seed endophytes.</title>
        <authorList>
            <person name="Liao K."/>
            <person name="Zhang X."/>
        </authorList>
    </citation>
    <scope>NUCLEOTIDE SEQUENCE</scope>
    <source>
        <strain evidence="1">JR3-14</strain>
    </source>
</reference>
<evidence type="ECO:0000313" key="1">
    <source>
        <dbReference type="EMBL" id="UYK88952.1"/>
    </source>
</evidence>
<name>A0AA46SUT7_9XANT</name>
<evidence type="ECO:0000313" key="2">
    <source>
        <dbReference type="Proteomes" id="UP001164392"/>
    </source>
</evidence>
<dbReference type="InterPro" id="IPR032710">
    <property type="entry name" value="NTF2-like_dom_sf"/>
</dbReference>
<dbReference type="InterPro" id="IPR039437">
    <property type="entry name" value="FrzH/put_lumazine-bd"/>
</dbReference>
<dbReference type="Gene3D" id="3.10.450.50">
    <property type="match status" value="1"/>
</dbReference>
<dbReference type="Proteomes" id="UP001164392">
    <property type="component" value="Chromosome"/>
</dbReference>
<dbReference type="EMBL" id="CP099534">
    <property type="protein sequence ID" value="UYK88952.1"/>
    <property type="molecule type" value="Genomic_DNA"/>
</dbReference>
<dbReference type="AlphaFoldDB" id="A0AA46SUT7"/>
<accession>A0AA46SUT7</accession>
<dbReference type="RefSeq" id="WP_267093214.1">
    <property type="nucleotide sequence ID" value="NZ_CP099534.1"/>
</dbReference>
<dbReference type="Pfam" id="PF12893">
    <property type="entry name" value="Lumazine_bd_2"/>
    <property type="match status" value="1"/>
</dbReference>
<gene>
    <name evidence="1" type="ORF">NG824_00325</name>
</gene>
<proteinExistence type="predicted"/>
<organism evidence="1 2">
    <name type="scientific">Xanthomonas sacchari</name>
    <dbReference type="NCBI Taxonomy" id="56458"/>
    <lineage>
        <taxon>Bacteria</taxon>
        <taxon>Pseudomonadati</taxon>
        <taxon>Pseudomonadota</taxon>
        <taxon>Gammaproteobacteria</taxon>
        <taxon>Lysobacterales</taxon>
        <taxon>Lysobacteraceae</taxon>
        <taxon>Xanthomonas</taxon>
    </lineage>
</organism>